<dbReference type="Pfam" id="PF00415">
    <property type="entry name" value="RCC1"/>
    <property type="match status" value="1"/>
</dbReference>
<dbReference type="PROSITE" id="PS50012">
    <property type="entry name" value="RCC1_3"/>
    <property type="match status" value="2"/>
</dbReference>
<dbReference type="PANTHER" id="PTHR45982">
    <property type="entry name" value="REGULATOR OF CHROMOSOME CONDENSATION"/>
    <property type="match status" value="1"/>
</dbReference>
<dbReference type="GO" id="GO:0005737">
    <property type="term" value="C:cytoplasm"/>
    <property type="evidence" value="ECO:0007669"/>
    <property type="project" value="TreeGrafter"/>
</dbReference>
<feature type="repeat" description="RCC1" evidence="1">
    <location>
        <begin position="82"/>
        <end position="142"/>
    </location>
</feature>
<feature type="domain" description="F-box" evidence="3">
    <location>
        <begin position="5"/>
        <end position="53"/>
    </location>
</feature>
<evidence type="ECO:0000256" key="1">
    <source>
        <dbReference type="PROSITE-ProRule" id="PRU00235"/>
    </source>
</evidence>
<keyword evidence="5" id="KW-1185">Reference proteome</keyword>
<dbReference type="InterPro" id="IPR009091">
    <property type="entry name" value="RCC1/BLIP-II"/>
</dbReference>
<dbReference type="SUPFAM" id="SSF81383">
    <property type="entry name" value="F-box domain"/>
    <property type="match status" value="1"/>
</dbReference>
<dbReference type="GO" id="GO:0005085">
    <property type="term" value="F:guanyl-nucleotide exchange factor activity"/>
    <property type="evidence" value="ECO:0007669"/>
    <property type="project" value="TreeGrafter"/>
</dbReference>
<dbReference type="InterPro" id="IPR036047">
    <property type="entry name" value="F-box-like_dom_sf"/>
</dbReference>
<sequence length="586" mass="63882">MPSGPLNLGDLPSEILDRILDYVGYKGAVSLAGTSKGFYNTLYDEETGYWKREARRVFKTPHVDSLINKVPWQHLFRGMAKAHVYTWGQDTDGKLGHDRSPPRHYMRSPYSVAVPFEILRLRSKFVVDIVAGGWSTSFLTSDGHVYVSGCLGREPDSTAEIKFPEPIFQLSSGRGHLIALSNKGRVYTCVNKTQGVQRVDFCVTVNDSDPGYLTPDKIGKVAEDIGWAKKVVGGWDCCAALISGIGIVVWEPSDLGEADAMCYRPSMRIINGTDYLEKPPKGIPAEALAKVRKHGSIGEIIDFVLGEGYLVFLTITGKVFAMRGFDQEAPVELVHFSSPEGQSPVNRISGNFRRFAVFNKEGVVRVGDVDIVSNNVKGKAEGIKPIGRPDFTGYKIVDIAFGDYHGLALTDEGRILSWGTESQMCGSLGLGDRLPGMGGRGFADLEVTEPEVVSFRPPGQGAASIEGEDKTKYYAFNIAAAGWHSGALVLGLDEDYAQEGNRAPEGSVSEAYDEPTQTPDLPDWVFDPRTLSNGGRERGHRGIRGVTGTSFSARGSMSRGGPVRSGLQGHSLFLPSRPARPQERQR</sequence>
<dbReference type="Pfam" id="PF13540">
    <property type="entry name" value="RCC1_2"/>
    <property type="match status" value="1"/>
</dbReference>
<name>A0A292PTH1_9PEZI</name>
<evidence type="ECO:0000259" key="3">
    <source>
        <dbReference type="PROSITE" id="PS50181"/>
    </source>
</evidence>
<accession>A0A292PTH1</accession>
<dbReference type="InterPro" id="IPR051553">
    <property type="entry name" value="Ran_GTPase-activating"/>
</dbReference>
<dbReference type="AlphaFoldDB" id="A0A292PTH1"/>
<protein>
    <recommendedName>
        <fullName evidence="3">F-box domain-containing protein</fullName>
    </recommendedName>
</protein>
<dbReference type="SUPFAM" id="SSF50985">
    <property type="entry name" value="RCC1/BLIP-II"/>
    <property type="match status" value="1"/>
</dbReference>
<feature type="repeat" description="RCC1" evidence="1">
    <location>
        <begin position="413"/>
        <end position="491"/>
    </location>
</feature>
<dbReference type="Proteomes" id="UP001412239">
    <property type="component" value="Unassembled WGS sequence"/>
</dbReference>
<dbReference type="Gene3D" id="2.130.10.30">
    <property type="entry name" value="Regulator of chromosome condensation 1/beta-lactamase-inhibitor protein II"/>
    <property type="match status" value="2"/>
</dbReference>
<dbReference type="PANTHER" id="PTHR45982:SF3">
    <property type="entry name" value="F-BOX PROTEIN POF9"/>
    <property type="match status" value="1"/>
</dbReference>
<reference evidence="4" key="1">
    <citation type="submission" date="2015-10" db="EMBL/GenBank/DDBJ databases">
        <authorList>
            <person name="Regsiter A."/>
            <person name="william w."/>
        </authorList>
    </citation>
    <scope>NUCLEOTIDE SEQUENCE</scope>
    <source>
        <strain evidence="4">Montdore</strain>
    </source>
</reference>
<feature type="region of interest" description="Disordered" evidence="2">
    <location>
        <begin position="500"/>
        <end position="586"/>
    </location>
</feature>
<dbReference type="EMBL" id="LN891071">
    <property type="protein sequence ID" value="CUS09757.1"/>
    <property type="molecule type" value="Genomic_DNA"/>
</dbReference>
<dbReference type="PROSITE" id="PS50181">
    <property type="entry name" value="FBOX"/>
    <property type="match status" value="1"/>
</dbReference>
<evidence type="ECO:0000313" key="5">
    <source>
        <dbReference type="Proteomes" id="UP001412239"/>
    </source>
</evidence>
<gene>
    <name evidence="4" type="ORF">GSTUAT00006187001</name>
</gene>
<evidence type="ECO:0000313" key="4">
    <source>
        <dbReference type="EMBL" id="CUS09757.1"/>
    </source>
</evidence>
<proteinExistence type="predicted"/>
<dbReference type="InterPro" id="IPR000408">
    <property type="entry name" value="Reg_chr_condens"/>
</dbReference>
<dbReference type="InterPro" id="IPR001810">
    <property type="entry name" value="F-box_dom"/>
</dbReference>
<evidence type="ECO:0000256" key="2">
    <source>
        <dbReference type="SAM" id="MobiDB-lite"/>
    </source>
</evidence>
<organism evidence="4 5">
    <name type="scientific">Tuber aestivum</name>
    <name type="common">summer truffle</name>
    <dbReference type="NCBI Taxonomy" id="59557"/>
    <lineage>
        <taxon>Eukaryota</taxon>
        <taxon>Fungi</taxon>
        <taxon>Dikarya</taxon>
        <taxon>Ascomycota</taxon>
        <taxon>Pezizomycotina</taxon>
        <taxon>Pezizomycetes</taxon>
        <taxon>Pezizales</taxon>
        <taxon>Tuberaceae</taxon>
        <taxon>Tuber</taxon>
    </lineage>
</organism>